<organism evidence="1">
    <name type="scientific">viral metagenome</name>
    <dbReference type="NCBI Taxonomy" id="1070528"/>
    <lineage>
        <taxon>unclassified sequences</taxon>
        <taxon>metagenomes</taxon>
        <taxon>organismal metagenomes</taxon>
    </lineage>
</organism>
<sequence>MSFTRFHDDEARIKKQLEESTFQGRYFLNVPGPGMNLSFNEDPHIRLQKWGANLHNNTVNLESDLHGLTRKTNRDLPKHNDYKTFSTTSSQYSYKTEKPLVEESRASHPAWMYKALEQPRWETPFFNPQNDLERNFQHNVHTRIIEKDQFVPTIPSVNGNQQYYLSGPSMCIGGKEKECFGTEIQ</sequence>
<evidence type="ECO:0000313" key="1">
    <source>
        <dbReference type="EMBL" id="QHT37877.1"/>
    </source>
</evidence>
<protein>
    <submittedName>
        <fullName evidence="1">Uncharacterized protein</fullName>
    </submittedName>
</protein>
<name>A0A6C0F7S9_9ZZZZ</name>
<dbReference type="EMBL" id="MN738821">
    <property type="protein sequence ID" value="QHT37877.1"/>
    <property type="molecule type" value="Genomic_DNA"/>
</dbReference>
<reference evidence="1" key="1">
    <citation type="journal article" date="2020" name="Nature">
        <title>Giant virus diversity and host interactions through global metagenomics.</title>
        <authorList>
            <person name="Schulz F."/>
            <person name="Roux S."/>
            <person name="Paez-Espino D."/>
            <person name="Jungbluth S."/>
            <person name="Walsh D.A."/>
            <person name="Denef V.J."/>
            <person name="McMahon K.D."/>
            <person name="Konstantinidis K.T."/>
            <person name="Eloe-Fadrosh E.A."/>
            <person name="Kyrpides N.C."/>
            <person name="Woyke T."/>
        </authorList>
    </citation>
    <scope>NUCLEOTIDE SEQUENCE</scope>
    <source>
        <strain evidence="1">GVMAG-S-ERX556049-19</strain>
    </source>
</reference>
<dbReference type="AlphaFoldDB" id="A0A6C0F7S9"/>
<accession>A0A6C0F7S9</accession>
<proteinExistence type="predicted"/>